<feature type="domain" description="NADP-dependent oxidoreductase" evidence="2">
    <location>
        <begin position="86"/>
        <end position="335"/>
    </location>
</feature>
<dbReference type="PRINTS" id="PR00069">
    <property type="entry name" value="ALDKETRDTASE"/>
</dbReference>
<accession>A0ABY8UHM8</accession>
<dbReference type="SUPFAM" id="SSF51430">
    <property type="entry name" value="NAD(P)-linked oxidoreductase"/>
    <property type="match status" value="1"/>
</dbReference>
<dbReference type="InterPro" id="IPR018170">
    <property type="entry name" value="Aldo/ket_reductase_CS"/>
</dbReference>
<dbReference type="PROSITE" id="PS00798">
    <property type="entry name" value="ALDOKETO_REDUCTASE_1"/>
    <property type="match status" value="1"/>
</dbReference>
<organism evidence="3 4">
    <name type="scientific">Tetradesmus obliquus</name>
    <name type="common">Green alga</name>
    <name type="synonym">Acutodesmus obliquus</name>
    <dbReference type="NCBI Taxonomy" id="3088"/>
    <lineage>
        <taxon>Eukaryota</taxon>
        <taxon>Viridiplantae</taxon>
        <taxon>Chlorophyta</taxon>
        <taxon>core chlorophytes</taxon>
        <taxon>Chlorophyceae</taxon>
        <taxon>CS clade</taxon>
        <taxon>Sphaeropleales</taxon>
        <taxon>Scenedesmaceae</taxon>
        <taxon>Tetradesmus</taxon>
    </lineage>
</organism>
<protein>
    <recommendedName>
        <fullName evidence="2">NADP-dependent oxidoreductase domain-containing protein</fullName>
    </recommendedName>
</protein>
<gene>
    <name evidence="3" type="ORF">OEZ85_004932</name>
</gene>
<dbReference type="EMBL" id="CP126219">
    <property type="protein sequence ID" value="WIA20539.1"/>
    <property type="molecule type" value="Genomic_DNA"/>
</dbReference>
<keyword evidence="4" id="KW-1185">Reference proteome</keyword>
<evidence type="ECO:0000259" key="2">
    <source>
        <dbReference type="Pfam" id="PF00248"/>
    </source>
</evidence>
<dbReference type="InterPro" id="IPR023210">
    <property type="entry name" value="NADP_OxRdtase_dom"/>
</dbReference>
<dbReference type="PANTHER" id="PTHR11732">
    <property type="entry name" value="ALDO/KETO REDUCTASE"/>
    <property type="match status" value="1"/>
</dbReference>
<evidence type="ECO:0000256" key="1">
    <source>
        <dbReference type="SAM" id="MobiDB-lite"/>
    </source>
</evidence>
<dbReference type="InterPro" id="IPR020471">
    <property type="entry name" value="AKR"/>
</dbReference>
<feature type="compositionally biased region" description="Polar residues" evidence="1">
    <location>
        <begin position="8"/>
        <end position="17"/>
    </location>
</feature>
<proteinExistence type="predicted"/>
<dbReference type="Pfam" id="PF00248">
    <property type="entry name" value="Aldo_ket_red"/>
    <property type="match status" value="1"/>
</dbReference>
<feature type="compositionally biased region" description="Polar residues" evidence="1">
    <location>
        <begin position="27"/>
        <end position="42"/>
    </location>
</feature>
<evidence type="ECO:0000313" key="3">
    <source>
        <dbReference type="EMBL" id="WIA20539.1"/>
    </source>
</evidence>
<name>A0ABY8UHM8_TETOB</name>
<feature type="region of interest" description="Disordered" evidence="1">
    <location>
        <begin position="1"/>
        <end position="51"/>
    </location>
</feature>
<dbReference type="InterPro" id="IPR036812">
    <property type="entry name" value="NAD(P)_OxRdtase_dom_sf"/>
</dbReference>
<reference evidence="3 4" key="1">
    <citation type="submission" date="2023-05" db="EMBL/GenBank/DDBJ databases">
        <title>A 100% complete, gapless, phased diploid assembly of the Scenedesmus obliquus UTEX 3031 genome.</title>
        <authorList>
            <person name="Biondi T.C."/>
            <person name="Hanschen E.R."/>
            <person name="Kwon T."/>
            <person name="Eng W."/>
            <person name="Kruse C.P.S."/>
            <person name="Koehler S.I."/>
            <person name="Kunde Y."/>
            <person name="Gleasner C.D."/>
            <person name="You Mak K.T."/>
            <person name="Polle J."/>
            <person name="Hovde B.T."/>
            <person name="Starkenburg S.R."/>
        </authorList>
    </citation>
    <scope>NUCLEOTIDE SEQUENCE [LARGE SCALE GENOMIC DNA]</scope>
    <source>
        <strain evidence="3 4">DOE0152z</strain>
    </source>
</reference>
<evidence type="ECO:0000313" key="4">
    <source>
        <dbReference type="Proteomes" id="UP001244341"/>
    </source>
</evidence>
<dbReference type="CDD" id="cd19071">
    <property type="entry name" value="AKR_AKR1-5-like"/>
    <property type="match status" value="1"/>
</dbReference>
<dbReference type="Gene3D" id="3.20.20.100">
    <property type="entry name" value="NADP-dependent oxidoreductase domain"/>
    <property type="match status" value="1"/>
</dbReference>
<sequence length="385" mass="40540">MHHPGFNKTENYGSSKAATGAHASDYGPSSNDVGTRAGTGTWNGPAPTGARDPAAAAAAAAAANLTAANEATTALLSTGQRIPMIGLGTYQLKSADAVKKALELGYRHFDCAAFYGNEAIVGEGLAKFVAAGRRSELFVTSKVWNTHHKPADARASVQQSLKDLGLQQLDLVLVHWPEAWAAGSDPEGTVIPDDSISLLDTWRGLEALVDEGLVAALGLSNCSLTQVEEVLAAAKHKPVCNQIELHPLLAQRKLVGVSYRKGVVSVAYSPLGIGSPELLQHPVVAQIAAETGKTPVQVLLKYNMQRGVVVIPKASSPEHLAANLQGMFSWRLNNQQKILLDTMDAGKRFIDPKWKNWGDKEEGGVAKPSIVLAAAAAAAPTAAEQ</sequence>
<dbReference type="Proteomes" id="UP001244341">
    <property type="component" value="Chromosome 12b"/>
</dbReference>